<dbReference type="EMBL" id="CP029843">
    <property type="protein sequence ID" value="AWV08819.1"/>
    <property type="molecule type" value="Genomic_DNA"/>
</dbReference>
<dbReference type="InterPro" id="IPR035944">
    <property type="entry name" value="YfbM-like_sf"/>
</dbReference>
<dbReference type="Gene3D" id="3.40.1760.10">
    <property type="entry name" value="YfbM-like super family"/>
    <property type="match status" value="1"/>
</dbReference>
<reference evidence="1 2" key="1">
    <citation type="submission" date="2018-05" db="EMBL/GenBank/DDBJ databases">
        <title>The complete genome of Lysobacter maris HZ9B, a marine bacterium antagonistic against terrestrial plant pathogens.</title>
        <authorList>
            <person name="Zhang X.-Q."/>
        </authorList>
    </citation>
    <scope>NUCLEOTIDE SEQUENCE [LARGE SCALE GENOMIC DNA]</scope>
    <source>
        <strain evidence="1 2">HZ9B</strain>
    </source>
</reference>
<protein>
    <submittedName>
        <fullName evidence="1">DUF1877 domain-containing protein</fullName>
    </submittedName>
</protein>
<dbReference type="SUPFAM" id="SSF111069">
    <property type="entry name" value="Hypothetical protein yfbM"/>
    <property type="match status" value="1"/>
</dbReference>
<dbReference type="InterPro" id="IPR015068">
    <property type="entry name" value="DUF1877"/>
</dbReference>
<organism evidence="1 2">
    <name type="scientific">Marilutibacter maris</name>
    <dbReference type="NCBI Taxonomy" id="1605891"/>
    <lineage>
        <taxon>Bacteria</taxon>
        <taxon>Pseudomonadati</taxon>
        <taxon>Pseudomonadota</taxon>
        <taxon>Gammaproteobacteria</taxon>
        <taxon>Lysobacterales</taxon>
        <taxon>Lysobacteraceae</taxon>
        <taxon>Marilutibacter</taxon>
    </lineage>
</organism>
<evidence type="ECO:0000313" key="2">
    <source>
        <dbReference type="Proteomes" id="UP000249447"/>
    </source>
</evidence>
<accession>A0A2U9TGQ1</accession>
<dbReference type="KEGG" id="lmb:C9I47_3155"/>
<dbReference type="Pfam" id="PF08974">
    <property type="entry name" value="DUF1877"/>
    <property type="match status" value="1"/>
</dbReference>
<gene>
    <name evidence="1" type="ORF">C9I47_3155</name>
</gene>
<proteinExistence type="predicted"/>
<sequence length="161" mass="17505">MAGCFAAVDTKTLAELEADPGRIEGYLYPDNGDGDPDNSIDVDKAWHGIHYLLHGSADPGDGPLGQAILGGEPIGDDMGYGPARLLRAERVRTIADALIDVSELRARYAPQAMEAAGVYPDSIWVRDGDEALDYLLEHYRELLQFYRDAAGRGDGVLLWIC</sequence>
<dbReference type="Proteomes" id="UP000249447">
    <property type="component" value="Chromosome"/>
</dbReference>
<keyword evidence="2" id="KW-1185">Reference proteome</keyword>
<dbReference type="AlphaFoldDB" id="A0A2U9TGQ1"/>
<name>A0A2U9TGQ1_9GAMM</name>
<evidence type="ECO:0000313" key="1">
    <source>
        <dbReference type="EMBL" id="AWV08819.1"/>
    </source>
</evidence>